<evidence type="ECO:0000313" key="1">
    <source>
        <dbReference type="EMBL" id="TDL30187.1"/>
    </source>
</evidence>
<feature type="non-terminal residue" evidence="1">
    <location>
        <position position="1"/>
    </location>
</feature>
<evidence type="ECO:0000313" key="2">
    <source>
        <dbReference type="Proteomes" id="UP000294933"/>
    </source>
</evidence>
<dbReference type="Proteomes" id="UP000294933">
    <property type="component" value="Unassembled WGS sequence"/>
</dbReference>
<dbReference type="VEuPathDB" id="FungiDB:BD410DRAFT_780730"/>
<dbReference type="AlphaFoldDB" id="A0A4R5XIL1"/>
<protein>
    <submittedName>
        <fullName evidence="1">Uncharacterized protein</fullName>
    </submittedName>
</protein>
<gene>
    <name evidence="1" type="ORF">BD410DRAFT_780730</name>
</gene>
<name>A0A4R5XIL1_9AGAM</name>
<keyword evidence="2" id="KW-1185">Reference proteome</keyword>
<proteinExistence type="predicted"/>
<sequence>LISGLIVDEKGRTYGYTHPTILDYADGLHLPNLTSLTWHKQDYDGKREDPNLPTFFEDWDLPKLTHFGGLNVVINAPSVGYNLISATLRFGPDPSSEWNLSDTFRALSESTDLKHLTIEFVGIRPHQFEFWRADLESLSSFEITLRSSIDDEVIVNILSDLNMPNLDSIGFTMVVLNVYFVQ</sequence>
<reference evidence="1 2" key="1">
    <citation type="submission" date="2018-06" db="EMBL/GenBank/DDBJ databases">
        <title>A transcriptomic atlas of mushroom development highlights an independent origin of complex multicellularity.</title>
        <authorList>
            <consortium name="DOE Joint Genome Institute"/>
            <person name="Krizsan K."/>
            <person name="Almasi E."/>
            <person name="Merenyi Z."/>
            <person name="Sahu N."/>
            <person name="Viragh M."/>
            <person name="Koszo T."/>
            <person name="Mondo S."/>
            <person name="Kiss B."/>
            <person name="Balint B."/>
            <person name="Kues U."/>
            <person name="Barry K."/>
            <person name="Hegedus J.C."/>
            <person name="Henrissat B."/>
            <person name="Johnson J."/>
            <person name="Lipzen A."/>
            <person name="Ohm R."/>
            <person name="Nagy I."/>
            <person name="Pangilinan J."/>
            <person name="Yan J."/>
            <person name="Xiong Y."/>
            <person name="Grigoriev I.V."/>
            <person name="Hibbett D.S."/>
            <person name="Nagy L.G."/>
        </authorList>
    </citation>
    <scope>NUCLEOTIDE SEQUENCE [LARGE SCALE GENOMIC DNA]</scope>
    <source>
        <strain evidence="1 2">SZMC22713</strain>
    </source>
</reference>
<dbReference type="EMBL" id="ML170156">
    <property type="protein sequence ID" value="TDL30187.1"/>
    <property type="molecule type" value="Genomic_DNA"/>
</dbReference>
<organism evidence="1 2">
    <name type="scientific">Rickenella mellea</name>
    <dbReference type="NCBI Taxonomy" id="50990"/>
    <lineage>
        <taxon>Eukaryota</taxon>
        <taxon>Fungi</taxon>
        <taxon>Dikarya</taxon>
        <taxon>Basidiomycota</taxon>
        <taxon>Agaricomycotina</taxon>
        <taxon>Agaricomycetes</taxon>
        <taxon>Hymenochaetales</taxon>
        <taxon>Rickenellaceae</taxon>
        <taxon>Rickenella</taxon>
    </lineage>
</organism>
<dbReference type="OrthoDB" id="3229088at2759"/>
<accession>A0A4R5XIL1</accession>